<comment type="caution">
    <text evidence="2">The sequence shown here is derived from an EMBL/GenBank/DDBJ whole genome shotgun (WGS) entry which is preliminary data.</text>
</comment>
<sequence>MNIMEQMESTQPRRGEFFLLMPDTTRGGKGHGVVFENVKKLRTPPRLILRPEGGGFPPLAEKPLLVHSPKKGGLPEDLEGGMSGYWLVSERLRNAFVSVDPNGFEFAESEYRLANGSEGPRYFLCDVTRVIDAVDEAASKLRVVRDEGYPGGKFYDLRGGSSLAFRKDVINQAHIFRTPYSGNLVFCDSALRDAVLAAGIGGRGESRGLSFTDAADI</sequence>
<dbReference type="EMBL" id="LYVJ01000017">
    <property type="protein sequence ID" value="OBU64057.1"/>
    <property type="molecule type" value="Genomic_DNA"/>
</dbReference>
<dbReference type="InterPro" id="IPR012433">
    <property type="entry name" value="Imm11"/>
</dbReference>
<feature type="domain" description="Immunity MXAN-0049 protein" evidence="1">
    <location>
        <begin position="16"/>
        <end position="216"/>
    </location>
</feature>
<evidence type="ECO:0000313" key="2">
    <source>
        <dbReference type="EMBL" id="OBU64057.1"/>
    </source>
</evidence>
<dbReference type="Proteomes" id="UP000092256">
    <property type="component" value="Unassembled WGS sequence"/>
</dbReference>
<organism evidence="2 3">
    <name type="scientific">Stenotrophomonas maltophilia</name>
    <name type="common">Pseudomonas maltophilia</name>
    <name type="synonym">Xanthomonas maltophilia</name>
    <dbReference type="NCBI Taxonomy" id="40324"/>
    <lineage>
        <taxon>Bacteria</taxon>
        <taxon>Pseudomonadati</taxon>
        <taxon>Pseudomonadota</taxon>
        <taxon>Gammaproteobacteria</taxon>
        <taxon>Lysobacterales</taxon>
        <taxon>Lysobacteraceae</taxon>
        <taxon>Stenotrophomonas</taxon>
        <taxon>Stenotrophomonas maltophilia group</taxon>
    </lineage>
</organism>
<accession>A0A1A6XKQ4</accession>
<protein>
    <recommendedName>
        <fullName evidence="1">Immunity MXAN-0049 protein domain-containing protein</fullName>
    </recommendedName>
</protein>
<dbReference type="AlphaFoldDB" id="A0A1A6XKQ4"/>
<gene>
    <name evidence="2" type="ORF">A9K58_18135</name>
</gene>
<proteinExistence type="predicted"/>
<reference evidence="2 3" key="1">
    <citation type="submission" date="2016-05" db="EMBL/GenBank/DDBJ databases">
        <title>Draft Genome Sequences of Stenotrophomonas maltophilia Strains Sm32COP, Sm41DVV, Sm46PAILV, SmF3, SmF22, SmSOFb1 and SmCVFa1, Isolated from Different Manures, in France.</title>
        <authorList>
            <person name="Nazaret S."/>
            <person name="Bodilis J."/>
        </authorList>
    </citation>
    <scope>NUCLEOTIDE SEQUENCE [LARGE SCALE GENOMIC DNA]</scope>
    <source>
        <strain evidence="2 3">Sm46PAILV</strain>
    </source>
</reference>
<evidence type="ECO:0000259" key="1">
    <source>
        <dbReference type="Pfam" id="PF07791"/>
    </source>
</evidence>
<dbReference type="Pfam" id="PF07791">
    <property type="entry name" value="Imm11"/>
    <property type="match status" value="1"/>
</dbReference>
<evidence type="ECO:0000313" key="3">
    <source>
        <dbReference type="Proteomes" id="UP000092256"/>
    </source>
</evidence>
<name>A0A1A6XKQ4_STEMA</name>